<dbReference type="Gene3D" id="3.40.50.300">
    <property type="entry name" value="P-loop containing nucleotide triphosphate hydrolases"/>
    <property type="match status" value="1"/>
</dbReference>
<keyword evidence="4 8" id="KW-0547">Nucleotide-binding</keyword>
<evidence type="ECO:0000256" key="7">
    <source>
        <dbReference type="ARBA" id="ARBA00048743"/>
    </source>
</evidence>
<dbReference type="InterPro" id="IPR018094">
    <property type="entry name" value="Thymidylate_kinase"/>
</dbReference>
<dbReference type="InterPro" id="IPR027417">
    <property type="entry name" value="P-loop_NTPase"/>
</dbReference>
<evidence type="ECO:0000259" key="9">
    <source>
        <dbReference type="Pfam" id="PF02223"/>
    </source>
</evidence>
<evidence type="ECO:0000256" key="1">
    <source>
        <dbReference type="ARBA" id="ARBA00009776"/>
    </source>
</evidence>
<dbReference type="GO" id="GO:0005737">
    <property type="term" value="C:cytoplasm"/>
    <property type="evidence" value="ECO:0007669"/>
    <property type="project" value="TreeGrafter"/>
</dbReference>
<dbReference type="HAMAP" id="MF_00165">
    <property type="entry name" value="Thymidylate_kinase"/>
    <property type="match status" value="1"/>
</dbReference>
<dbReference type="EMBL" id="DUJO01000051">
    <property type="protein sequence ID" value="HII74847.1"/>
    <property type="molecule type" value="Genomic_DNA"/>
</dbReference>
<evidence type="ECO:0000256" key="3">
    <source>
        <dbReference type="ARBA" id="ARBA00022727"/>
    </source>
</evidence>
<dbReference type="InterPro" id="IPR018095">
    <property type="entry name" value="Thymidylate_kin_CS"/>
</dbReference>
<dbReference type="SUPFAM" id="SSF52540">
    <property type="entry name" value="P-loop containing nucleoside triphosphate hydrolases"/>
    <property type="match status" value="1"/>
</dbReference>
<name>A0A832T409_9CREN</name>
<dbReference type="GO" id="GO:0006233">
    <property type="term" value="P:dTDP biosynthetic process"/>
    <property type="evidence" value="ECO:0007669"/>
    <property type="project" value="InterPro"/>
</dbReference>
<evidence type="ECO:0000256" key="5">
    <source>
        <dbReference type="ARBA" id="ARBA00022777"/>
    </source>
</evidence>
<comment type="catalytic activity">
    <reaction evidence="7 8">
        <text>dTMP + ATP = dTDP + ADP</text>
        <dbReference type="Rhea" id="RHEA:13517"/>
        <dbReference type="ChEBI" id="CHEBI:30616"/>
        <dbReference type="ChEBI" id="CHEBI:58369"/>
        <dbReference type="ChEBI" id="CHEBI:63528"/>
        <dbReference type="ChEBI" id="CHEBI:456216"/>
        <dbReference type="EC" id="2.7.4.9"/>
    </reaction>
</comment>
<dbReference type="AlphaFoldDB" id="A0A832T409"/>
<dbReference type="InterPro" id="IPR039430">
    <property type="entry name" value="Thymidylate_kin-like_dom"/>
</dbReference>
<evidence type="ECO:0000313" key="10">
    <source>
        <dbReference type="EMBL" id="HII74847.1"/>
    </source>
</evidence>
<dbReference type="PROSITE" id="PS01331">
    <property type="entry name" value="THYMIDYLATE_KINASE"/>
    <property type="match status" value="1"/>
</dbReference>
<gene>
    <name evidence="8 10" type="primary">tmk</name>
    <name evidence="10" type="ORF">HA332_10825</name>
</gene>
<dbReference type="RefSeq" id="WP_010978438.1">
    <property type="nucleotide sequence ID" value="NZ_BAABQO010000011.1"/>
</dbReference>
<dbReference type="CDD" id="cd01672">
    <property type="entry name" value="TMPK"/>
    <property type="match status" value="1"/>
</dbReference>
<dbReference type="GO" id="GO:0005524">
    <property type="term" value="F:ATP binding"/>
    <property type="evidence" value="ECO:0007669"/>
    <property type="project" value="UniProtKB-UniRule"/>
</dbReference>
<dbReference type="Proteomes" id="UP000646844">
    <property type="component" value="Unassembled WGS sequence"/>
</dbReference>
<feature type="domain" description="Thymidylate kinase-like" evidence="9">
    <location>
        <begin position="7"/>
        <end position="177"/>
    </location>
</feature>
<dbReference type="EC" id="2.7.4.9" evidence="8"/>
<keyword evidence="5 8" id="KW-0418">Kinase</keyword>
<dbReference type="PANTHER" id="PTHR10344">
    <property type="entry name" value="THYMIDYLATE KINASE"/>
    <property type="match status" value="1"/>
</dbReference>
<dbReference type="GO" id="GO:0004798">
    <property type="term" value="F:dTMP kinase activity"/>
    <property type="evidence" value="ECO:0007669"/>
    <property type="project" value="UniProtKB-UniRule"/>
</dbReference>
<keyword evidence="2 8" id="KW-0808">Transferase</keyword>
<comment type="similarity">
    <text evidence="1 8">Belongs to the thymidylate kinase family.</text>
</comment>
<proteinExistence type="inferred from homology"/>
<protein>
    <recommendedName>
        <fullName evidence="8">Probable thymidylate kinase</fullName>
        <ecNumber evidence="8">2.7.4.9</ecNumber>
    </recommendedName>
    <alternativeName>
        <fullName evidence="8">dTMP kinase</fullName>
    </alternativeName>
</protein>
<keyword evidence="3 8" id="KW-0545">Nucleotide biosynthesis</keyword>
<evidence type="ECO:0000256" key="2">
    <source>
        <dbReference type="ARBA" id="ARBA00022679"/>
    </source>
</evidence>
<evidence type="ECO:0000313" key="11">
    <source>
        <dbReference type="Proteomes" id="UP000646844"/>
    </source>
</evidence>
<reference evidence="10" key="1">
    <citation type="journal article" date="2020" name="bioRxiv">
        <title>A rank-normalized archaeal taxonomy based on genome phylogeny resolves widespread incomplete and uneven classifications.</title>
        <authorList>
            <person name="Rinke C."/>
            <person name="Chuvochina M."/>
            <person name="Mussig A.J."/>
            <person name="Chaumeil P.-A."/>
            <person name="Waite D.W."/>
            <person name="Whitman W.B."/>
            <person name="Parks D.H."/>
            <person name="Hugenholtz P."/>
        </authorList>
    </citation>
    <scope>NUCLEOTIDE SEQUENCE</scope>
    <source>
        <strain evidence="10">UBA8838</strain>
    </source>
</reference>
<accession>A0A832T409</accession>
<keyword evidence="6 8" id="KW-0067">ATP-binding</keyword>
<dbReference type="NCBIfam" id="TIGR00041">
    <property type="entry name" value="DTMP_kinase"/>
    <property type="match status" value="1"/>
</dbReference>
<feature type="binding site" evidence="8">
    <location>
        <begin position="9"/>
        <end position="16"/>
    </location>
    <ligand>
        <name>ATP</name>
        <dbReference type="ChEBI" id="CHEBI:30616"/>
    </ligand>
</feature>
<evidence type="ECO:0000256" key="4">
    <source>
        <dbReference type="ARBA" id="ARBA00022741"/>
    </source>
</evidence>
<dbReference type="GeneID" id="1458404"/>
<dbReference type="OMA" id="QMAYLFA"/>
<dbReference type="Pfam" id="PF02223">
    <property type="entry name" value="Thymidylate_kin"/>
    <property type="match status" value="1"/>
</dbReference>
<sequence>MPRFISFEGIDGAGKTTLAKKVYEVLKKKGYNVILTQEPFTREITELIKKAGWNDPVLLTLLFSADRAFHIKWIMEQKPEIVLMDRYFHSTIAYQSVLGLDEKWIEEVNSKFPKPDIVFLLDIKVNEAIKRIRKDDQFNFEEKIATLEAVRKKYLELARKYNFIVLDAMSKIEELTEKTVQIICSLVKCS</sequence>
<organism evidence="10 11">
    <name type="scientific">Sulfurisphaera tokodaii</name>
    <dbReference type="NCBI Taxonomy" id="111955"/>
    <lineage>
        <taxon>Archaea</taxon>
        <taxon>Thermoproteota</taxon>
        <taxon>Thermoprotei</taxon>
        <taxon>Sulfolobales</taxon>
        <taxon>Sulfolobaceae</taxon>
        <taxon>Sulfurisphaera</taxon>
    </lineage>
</organism>
<dbReference type="GO" id="GO:0006235">
    <property type="term" value="P:dTTP biosynthetic process"/>
    <property type="evidence" value="ECO:0007669"/>
    <property type="project" value="UniProtKB-UniRule"/>
</dbReference>
<evidence type="ECO:0000256" key="6">
    <source>
        <dbReference type="ARBA" id="ARBA00022840"/>
    </source>
</evidence>
<comment type="caution">
    <text evidence="10">The sequence shown here is derived from an EMBL/GenBank/DDBJ whole genome shotgun (WGS) entry which is preliminary data.</text>
</comment>
<dbReference type="GO" id="GO:0006227">
    <property type="term" value="P:dUDP biosynthetic process"/>
    <property type="evidence" value="ECO:0007669"/>
    <property type="project" value="TreeGrafter"/>
</dbReference>
<dbReference type="PANTHER" id="PTHR10344:SF4">
    <property type="entry name" value="UMP-CMP KINASE 2, MITOCHONDRIAL"/>
    <property type="match status" value="1"/>
</dbReference>
<evidence type="ECO:0000256" key="8">
    <source>
        <dbReference type="HAMAP-Rule" id="MF_00165"/>
    </source>
</evidence>
<dbReference type="SMR" id="A0A832T409"/>